<dbReference type="FunFam" id="3.30.420.10:FF:000100">
    <property type="entry name" value="3'-5' exonuclease/helicase (Wrn), putative"/>
    <property type="match status" value="1"/>
</dbReference>
<name>A0AAE0IIK0_9PEZI</name>
<dbReference type="CDD" id="cd06141">
    <property type="entry name" value="WRN_exo"/>
    <property type="match status" value="1"/>
</dbReference>
<dbReference type="AlphaFoldDB" id="A0AAE0IIK0"/>
<keyword evidence="6" id="KW-1185">Reference proteome</keyword>
<accession>A0AAE0IIK0</accession>
<dbReference type="Pfam" id="PF01612">
    <property type="entry name" value="DNA_pol_A_exo1"/>
    <property type="match status" value="1"/>
</dbReference>
<evidence type="ECO:0000256" key="1">
    <source>
        <dbReference type="ARBA" id="ARBA00022722"/>
    </source>
</evidence>
<dbReference type="InterPro" id="IPR012337">
    <property type="entry name" value="RNaseH-like_sf"/>
</dbReference>
<evidence type="ECO:0000259" key="4">
    <source>
        <dbReference type="Pfam" id="PF01612"/>
    </source>
</evidence>
<dbReference type="EMBL" id="JAUEDM010000002">
    <property type="protein sequence ID" value="KAK3325858.1"/>
    <property type="molecule type" value="Genomic_DNA"/>
</dbReference>
<evidence type="ECO:0000313" key="6">
    <source>
        <dbReference type="Proteomes" id="UP001283341"/>
    </source>
</evidence>
<evidence type="ECO:0000256" key="3">
    <source>
        <dbReference type="SAM" id="MobiDB-lite"/>
    </source>
</evidence>
<feature type="region of interest" description="Disordered" evidence="3">
    <location>
        <begin position="57"/>
        <end position="118"/>
    </location>
</feature>
<proteinExistence type="predicted"/>
<protein>
    <submittedName>
        <fullName evidence="5">Exonuclease-like protein</fullName>
    </submittedName>
</protein>
<evidence type="ECO:0000313" key="5">
    <source>
        <dbReference type="EMBL" id="KAK3325858.1"/>
    </source>
</evidence>
<dbReference type="PANTHER" id="PTHR13620">
    <property type="entry name" value="3-5 EXONUCLEASE"/>
    <property type="match status" value="1"/>
</dbReference>
<keyword evidence="1" id="KW-0540">Nuclease</keyword>
<feature type="domain" description="3'-5' exonuclease" evidence="4">
    <location>
        <begin position="182"/>
        <end position="347"/>
    </location>
</feature>
<feature type="compositionally biased region" description="Low complexity" evidence="3">
    <location>
        <begin position="73"/>
        <end position="92"/>
    </location>
</feature>
<dbReference type="GO" id="GO:0008408">
    <property type="term" value="F:3'-5' exonuclease activity"/>
    <property type="evidence" value="ECO:0007669"/>
    <property type="project" value="InterPro"/>
</dbReference>
<sequence>MDSPKSNVWHLSRGIVFARDTRVVYPRLPATRYHSAPAVVSHSETLSNSAIAFGGLGDGQTTTEGSATADLSPPAAAEAPVADQAAAAAASEASEEPDAQKDTPPISEEDLKPPFTPLDFKIPDDVFREAKLAPEGSPESYWSYSMYRGPGEDGAPDAKIKVHYCTSVLTAERVLQQYFMDKKLLGFDLEWEPEARATESVRRNVSLVQIASEDRIALFHLALYKKDGKFVGPLFKQIMEDPAVTKTGVWIKGDCTRLRKFLNINSRGTLELSNLYKLVKYSTSGEYKFVNKKLVNMATQVLETMHLPLFKGQDTRSSSWSQPLKMNQIIYSASDAYAAVQLYAIMNHHRQNLDPTPPVPHFVEENKPISLADGIVLPTADEGSAEQETDKPEGETTTTGPVLSAKYLKSLGDTIKIENDDELSSEPILVKQPEPAPVQIDNRVVEATAQAADYRASRPPARTARASAALYQLRAYYLWHKNADLNPQQVAALLRDPPLQTMTVVNYILEAIRLEKLQYEKARMKAELLSLIPESILATPRYKTFVKGCEKEGKTDVKGKE</sequence>
<reference evidence="5" key="1">
    <citation type="journal article" date="2023" name="Mol. Phylogenet. Evol.">
        <title>Genome-scale phylogeny and comparative genomics of the fungal order Sordariales.</title>
        <authorList>
            <person name="Hensen N."/>
            <person name="Bonometti L."/>
            <person name="Westerberg I."/>
            <person name="Brannstrom I.O."/>
            <person name="Guillou S."/>
            <person name="Cros-Aarteil S."/>
            <person name="Calhoun S."/>
            <person name="Haridas S."/>
            <person name="Kuo A."/>
            <person name="Mondo S."/>
            <person name="Pangilinan J."/>
            <person name="Riley R."/>
            <person name="LaButti K."/>
            <person name="Andreopoulos B."/>
            <person name="Lipzen A."/>
            <person name="Chen C."/>
            <person name="Yan M."/>
            <person name="Daum C."/>
            <person name="Ng V."/>
            <person name="Clum A."/>
            <person name="Steindorff A."/>
            <person name="Ohm R.A."/>
            <person name="Martin F."/>
            <person name="Silar P."/>
            <person name="Natvig D.O."/>
            <person name="Lalanne C."/>
            <person name="Gautier V."/>
            <person name="Ament-Velasquez S.L."/>
            <person name="Kruys A."/>
            <person name="Hutchinson M.I."/>
            <person name="Powell A.J."/>
            <person name="Barry K."/>
            <person name="Miller A.N."/>
            <person name="Grigoriev I.V."/>
            <person name="Debuchy R."/>
            <person name="Gladieux P."/>
            <person name="Hiltunen Thoren M."/>
            <person name="Johannesson H."/>
        </authorList>
    </citation>
    <scope>NUCLEOTIDE SEQUENCE</scope>
    <source>
        <strain evidence="5">CBS 118394</strain>
    </source>
</reference>
<feature type="region of interest" description="Disordered" evidence="3">
    <location>
        <begin position="381"/>
        <end position="400"/>
    </location>
</feature>
<dbReference type="SUPFAM" id="SSF53098">
    <property type="entry name" value="Ribonuclease H-like"/>
    <property type="match status" value="1"/>
</dbReference>
<comment type="caution">
    <text evidence="5">The sequence shown here is derived from an EMBL/GenBank/DDBJ whole genome shotgun (WGS) entry which is preliminary data.</text>
</comment>
<dbReference type="Proteomes" id="UP001283341">
    <property type="component" value="Unassembled WGS sequence"/>
</dbReference>
<dbReference type="InterPro" id="IPR002562">
    <property type="entry name" value="3'-5'_exonuclease_dom"/>
</dbReference>
<dbReference type="InterPro" id="IPR036397">
    <property type="entry name" value="RNaseH_sf"/>
</dbReference>
<reference evidence="5" key="2">
    <citation type="submission" date="2023-06" db="EMBL/GenBank/DDBJ databases">
        <authorList>
            <consortium name="Lawrence Berkeley National Laboratory"/>
            <person name="Haridas S."/>
            <person name="Hensen N."/>
            <person name="Bonometti L."/>
            <person name="Westerberg I."/>
            <person name="Brannstrom I.O."/>
            <person name="Guillou S."/>
            <person name="Cros-Aarteil S."/>
            <person name="Calhoun S."/>
            <person name="Kuo A."/>
            <person name="Mondo S."/>
            <person name="Pangilinan J."/>
            <person name="Riley R."/>
            <person name="Labutti K."/>
            <person name="Andreopoulos B."/>
            <person name="Lipzen A."/>
            <person name="Chen C."/>
            <person name="Yanf M."/>
            <person name="Daum C."/>
            <person name="Ng V."/>
            <person name="Clum A."/>
            <person name="Steindorff A."/>
            <person name="Ohm R."/>
            <person name="Martin F."/>
            <person name="Silar P."/>
            <person name="Natvig D."/>
            <person name="Lalanne C."/>
            <person name="Gautier V."/>
            <person name="Ament-Velasquez S.L."/>
            <person name="Kruys A."/>
            <person name="Hutchinson M.I."/>
            <person name="Powell A.J."/>
            <person name="Barry K."/>
            <person name="Miller A.N."/>
            <person name="Grigoriev I.V."/>
            <person name="Debuchy R."/>
            <person name="Gladieux P."/>
            <person name="Thoren M.H."/>
            <person name="Johannesson H."/>
        </authorList>
    </citation>
    <scope>NUCLEOTIDE SEQUENCE</scope>
    <source>
        <strain evidence="5">CBS 118394</strain>
    </source>
</reference>
<dbReference type="GO" id="GO:0005634">
    <property type="term" value="C:nucleus"/>
    <property type="evidence" value="ECO:0007669"/>
    <property type="project" value="TreeGrafter"/>
</dbReference>
<dbReference type="PANTHER" id="PTHR13620:SF104">
    <property type="entry name" value="EXONUCLEASE 3'-5' DOMAIN-CONTAINING PROTEIN 2"/>
    <property type="match status" value="1"/>
</dbReference>
<dbReference type="GO" id="GO:0005737">
    <property type="term" value="C:cytoplasm"/>
    <property type="evidence" value="ECO:0007669"/>
    <property type="project" value="TreeGrafter"/>
</dbReference>
<dbReference type="GO" id="GO:0003676">
    <property type="term" value="F:nucleic acid binding"/>
    <property type="evidence" value="ECO:0007669"/>
    <property type="project" value="InterPro"/>
</dbReference>
<dbReference type="InterPro" id="IPR051132">
    <property type="entry name" value="3-5_Exonuclease_domain"/>
</dbReference>
<keyword evidence="2" id="KW-0378">Hydrolase</keyword>
<gene>
    <name evidence="5" type="ORF">B0H66DRAFT_599995</name>
</gene>
<keyword evidence="5" id="KW-0269">Exonuclease</keyword>
<dbReference type="Gene3D" id="3.30.420.10">
    <property type="entry name" value="Ribonuclease H-like superfamily/Ribonuclease H"/>
    <property type="match status" value="1"/>
</dbReference>
<organism evidence="5 6">
    <name type="scientific">Apodospora peruviana</name>
    <dbReference type="NCBI Taxonomy" id="516989"/>
    <lineage>
        <taxon>Eukaryota</taxon>
        <taxon>Fungi</taxon>
        <taxon>Dikarya</taxon>
        <taxon>Ascomycota</taxon>
        <taxon>Pezizomycotina</taxon>
        <taxon>Sordariomycetes</taxon>
        <taxon>Sordariomycetidae</taxon>
        <taxon>Sordariales</taxon>
        <taxon>Lasiosphaeriaceae</taxon>
        <taxon>Apodospora</taxon>
    </lineage>
</organism>
<dbReference type="GO" id="GO:0006139">
    <property type="term" value="P:nucleobase-containing compound metabolic process"/>
    <property type="evidence" value="ECO:0007669"/>
    <property type="project" value="InterPro"/>
</dbReference>
<evidence type="ECO:0000256" key="2">
    <source>
        <dbReference type="ARBA" id="ARBA00022801"/>
    </source>
</evidence>